<dbReference type="RefSeq" id="WP_380854891.1">
    <property type="nucleotide sequence ID" value="NZ_JBHRXV010000001.1"/>
</dbReference>
<keyword evidence="9 10" id="KW-0472">Membrane</keyword>
<dbReference type="EMBL" id="JBHRXV010000001">
    <property type="protein sequence ID" value="MFC3710937.1"/>
    <property type="molecule type" value="Genomic_DNA"/>
</dbReference>
<keyword evidence="7" id="KW-0653">Protein transport</keyword>
<dbReference type="Pfam" id="PF21687">
    <property type="entry name" value="T2SSK_1st"/>
    <property type="match status" value="1"/>
</dbReference>
<evidence type="ECO:0000256" key="7">
    <source>
        <dbReference type="ARBA" id="ARBA00022927"/>
    </source>
</evidence>
<comment type="subcellular location">
    <subcellularLocation>
        <location evidence="1 10">Cell inner membrane</location>
    </subcellularLocation>
</comment>
<keyword evidence="4 10" id="KW-1003">Cell membrane</keyword>
<dbReference type="SUPFAM" id="SSF158544">
    <property type="entry name" value="GspK insert domain-like"/>
    <property type="match status" value="2"/>
</dbReference>
<evidence type="ECO:0000313" key="13">
    <source>
        <dbReference type="EMBL" id="MFC3710937.1"/>
    </source>
</evidence>
<evidence type="ECO:0000256" key="10">
    <source>
        <dbReference type="PIRNR" id="PIRNR002786"/>
    </source>
</evidence>
<dbReference type="Proteomes" id="UP001595615">
    <property type="component" value="Unassembled WGS sequence"/>
</dbReference>
<protein>
    <recommendedName>
        <fullName evidence="10">Type II secretion system protein K</fullName>
    </recommendedName>
</protein>
<proteinExistence type="inferred from homology"/>
<reference evidence="14" key="1">
    <citation type="journal article" date="2019" name="Int. J. Syst. Evol. Microbiol.">
        <title>The Global Catalogue of Microorganisms (GCM) 10K type strain sequencing project: providing services to taxonomists for standard genome sequencing and annotation.</title>
        <authorList>
            <consortium name="The Broad Institute Genomics Platform"/>
            <consortium name="The Broad Institute Genome Sequencing Center for Infectious Disease"/>
            <person name="Wu L."/>
            <person name="Ma J."/>
        </authorList>
    </citation>
    <scope>NUCLEOTIDE SEQUENCE [LARGE SCALE GENOMIC DNA]</scope>
    <source>
        <strain evidence="14">KCTC 42644</strain>
    </source>
</reference>
<organism evidence="13 14">
    <name type="scientific">Sphingoaurantiacus capsulatus</name>
    <dbReference type="NCBI Taxonomy" id="1771310"/>
    <lineage>
        <taxon>Bacteria</taxon>
        <taxon>Pseudomonadati</taxon>
        <taxon>Pseudomonadota</taxon>
        <taxon>Alphaproteobacteria</taxon>
        <taxon>Sphingomonadales</taxon>
        <taxon>Sphingosinicellaceae</taxon>
        <taxon>Sphingoaurantiacus</taxon>
    </lineage>
</organism>
<feature type="domain" description="T2SS protein K second SAM-like" evidence="11">
    <location>
        <begin position="218"/>
        <end position="271"/>
    </location>
</feature>
<dbReference type="Pfam" id="PF03934">
    <property type="entry name" value="T2SSK"/>
    <property type="match status" value="1"/>
</dbReference>
<dbReference type="InterPro" id="IPR005628">
    <property type="entry name" value="GspK"/>
</dbReference>
<keyword evidence="5 10" id="KW-0997">Cell inner membrane</keyword>
<dbReference type="InterPro" id="IPR038072">
    <property type="entry name" value="GspK_central_sf"/>
</dbReference>
<evidence type="ECO:0000256" key="1">
    <source>
        <dbReference type="ARBA" id="ARBA00004533"/>
    </source>
</evidence>
<feature type="domain" description="T2SS protein K first SAM-like" evidence="12">
    <location>
        <begin position="102"/>
        <end position="212"/>
    </location>
</feature>
<dbReference type="Gene3D" id="1.10.40.60">
    <property type="entry name" value="EpsJ-like"/>
    <property type="match status" value="2"/>
</dbReference>
<accession>A0ABV7X4N1</accession>
<evidence type="ECO:0000256" key="5">
    <source>
        <dbReference type="ARBA" id="ARBA00022519"/>
    </source>
</evidence>
<gene>
    <name evidence="13" type="primary">gspK</name>
    <name evidence="13" type="ORF">ACFOMD_00020</name>
</gene>
<evidence type="ECO:0000256" key="6">
    <source>
        <dbReference type="ARBA" id="ARBA00022692"/>
    </source>
</evidence>
<evidence type="ECO:0000313" key="14">
    <source>
        <dbReference type="Proteomes" id="UP001595615"/>
    </source>
</evidence>
<evidence type="ECO:0000256" key="2">
    <source>
        <dbReference type="ARBA" id="ARBA00007246"/>
    </source>
</evidence>
<evidence type="ECO:0000256" key="4">
    <source>
        <dbReference type="ARBA" id="ARBA00022475"/>
    </source>
</evidence>
<dbReference type="PANTHER" id="PTHR38831:SF1">
    <property type="entry name" value="TYPE II SECRETION SYSTEM PROTEIN K-RELATED"/>
    <property type="match status" value="1"/>
</dbReference>
<evidence type="ECO:0000256" key="9">
    <source>
        <dbReference type="ARBA" id="ARBA00023136"/>
    </source>
</evidence>
<evidence type="ECO:0000256" key="8">
    <source>
        <dbReference type="ARBA" id="ARBA00022989"/>
    </source>
</evidence>
<dbReference type="InterPro" id="IPR045584">
    <property type="entry name" value="Pilin-like"/>
</dbReference>
<evidence type="ECO:0000259" key="12">
    <source>
        <dbReference type="Pfam" id="PF21687"/>
    </source>
</evidence>
<dbReference type="SUPFAM" id="SSF54523">
    <property type="entry name" value="Pili subunits"/>
    <property type="match status" value="1"/>
</dbReference>
<name>A0ABV7X4N1_9SPHN</name>
<dbReference type="NCBIfam" id="NF037980">
    <property type="entry name" value="T2SS_GspK"/>
    <property type="match status" value="1"/>
</dbReference>
<keyword evidence="6" id="KW-0812">Transmembrane</keyword>
<dbReference type="InterPro" id="IPR049031">
    <property type="entry name" value="T2SSK_SAM-like_1st"/>
</dbReference>
<dbReference type="PANTHER" id="PTHR38831">
    <property type="entry name" value="TYPE II SECRETION SYSTEM PROTEIN K"/>
    <property type="match status" value="1"/>
</dbReference>
<comment type="similarity">
    <text evidence="2 10">Belongs to the GSP K family.</text>
</comment>
<keyword evidence="14" id="KW-1185">Reference proteome</keyword>
<dbReference type="InterPro" id="IPR049179">
    <property type="entry name" value="T2SSK_SAM-like_2nd"/>
</dbReference>
<sequence>MKRGQEGAALLSVLLLVAVLGGIAAASFDRMRLATNLEFNAAALEQARNFAVAGELLATTRIDDLMQRDPGRTTLAGDWNGRTTVLPLPVGEARVTVRDGGNCFNLNSVVMNDPPSPRVIRPRGVQQFEALMVSLGLLGGDARRVAMATVDWIDTDTVPVPGGVEDEGYDGGEDPYRTGNTLLAEVSELRAIAGVTPEIYELLRPWVCALPTTALSPININTLAPEQARLIAMMMPNDLDQNRAQGMLAQRPEAGWNGSYDFWRLPALQGLVPMADVLEQPQVRTRWYQLDMQLRVGEAELHETALIDASRPPARVVARRWTADE</sequence>
<keyword evidence="8" id="KW-1133">Transmembrane helix</keyword>
<dbReference type="Gene3D" id="3.30.1300.30">
    <property type="entry name" value="GSPII I/J protein-like"/>
    <property type="match status" value="1"/>
</dbReference>
<keyword evidence="3 10" id="KW-0813">Transport</keyword>
<evidence type="ECO:0000256" key="3">
    <source>
        <dbReference type="ARBA" id="ARBA00022448"/>
    </source>
</evidence>
<comment type="caution">
    <text evidence="13">The sequence shown here is derived from an EMBL/GenBank/DDBJ whole genome shotgun (WGS) entry which is preliminary data.</text>
</comment>
<dbReference type="PIRSF" id="PIRSF002786">
    <property type="entry name" value="XcpX"/>
    <property type="match status" value="1"/>
</dbReference>
<evidence type="ECO:0000259" key="11">
    <source>
        <dbReference type="Pfam" id="PF03934"/>
    </source>
</evidence>